<feature type="domain" description="F5/8 type C" evidence="1">
    <location>
        <begin position="214"/>
        <end position="391"/>
    </location>
</feature>
<dbReference type="InterPro" id="IPR032527">
    <property type="entry name" value="DUF4959"/>
</dbReference>
<dbReference type="Pfam" id="PF16323">
    <property type="entry name" value="DUF4959"/>
    <property type="match status" value="1"/>
</dbReference>
<dbReference type="InterPro" id="IPR000421">
    <property type="entry name" value="FA58C"/>
</dbReference>
<keyword evidence="3" id="KW-1185">Reference proteome</keyword>
<name>A0ABW6A6D7_9BACT</name>
<dbReference type="SUPFAM" id="SSF49785">
    <property type="entry name" value="Galactose-binding domain-like"/>
    <property type="match status" value="1"/>
</dbReference>
<accession>A0ABW6A6D7</accession>
<dbReference type="Gene3D" id="2.60.120.260">
    <property type="entry name" value="Galactose-binding domain-like"/>
    <property type="match status" value="1"/>
</dbReference>
<dbReference type="RefSeq" id="WP_386098442.1">
    <property type="nucleotide sequence ID" value="NZ_JBHUOZ010000003.1"/>
</dbReference>
<proteinExistence type="predicted"/>
<keyword evidence="2" id="KW-0449">Lipoprotein</keyword>
<dbReference type="PROSITE" id="PS51257">
    <property type="entry name" value="PROKAR_LIPOPROTEIN"/>
    <property type="match status" value="1"/>
</dbReference>
<dbReference type="InterPro" id="IPR033431">
    <property type="entry name" value="DUF5126"/>
</dbReference>
<dbReference type="EMBL" id="JBHUOZ010000003">
    <property type="protein sequence ID" value="MFD2920322.1"/>
    <property type="molecule type" value="Genomic_DNA"/>
</dbReference>
<organism evidence="2 3">
    <name type="scientific">Terrimonas rubra</name>
    <dbReference type="NCBI Taxonomy" id="1035890"/>
    <lineage>
        <taxon>Bacteria</taxon>
        <taxon>Pseudomonadati</taxon>
        <taxon>Bacteroidota</taxon>
        <taxon>Chitinophagia</taxon>
        <taxon>Chitinophagales</taxon>
        <taxon>Chitinophagaceae</taxon>
        <taxon>Terrimonas</taxon>
    </lineage>
</organism>
<evidence type="ECO:0000259" key="1">
    <source>
        <dbReference type="PROSITE" id="PS50022"/>
    </source>
</evidence>
<evidence type="ECO:0000313" key="3">
    <source>
        <dbReference type="Proteomes" id="UP001597511"/>
    </source>
</evidence>
<evidence type="ECO:0000313" key="2">
    <source>
        <dbReference type="EMBL" id="MFD2920322.1"/>
    </source>
</evidence>
<comment type="caution">
    <text evidence="2">The sequence shown here is derived from an EMBL/GenBank/DDBJ whole genome shotgun (WGS) entry which is preliminary data.</text>
</comment>
<dbReference type="Pfam" id="PF17166">
    <property type="entry name" value="DUF5126"/>
    <property type="match status" value="1"/>
</dbReference>
<gene>
    <name evidence="2" type="ORF">ACFS6H_11410</name>
</gene>
<dbReference type="InterPro" id="IPR032164">
    <property type="entry name" value="DUF5000"/>
</dbReference>
<dbReference type="Pfam" id="PF16391">
    <property type="entry name" value="DUF5000"/>
    <property type="match status" value="1"/>
</dbReference>
<sequence length="392" mass="43815">MFKNIATFLTLAIFLLMGAGCKRELHSSLYDDGSTPSPITNTTVQNLPGAAEITYSLPHDNNILYVKAEYEIRPGVKREVKSSYYNNSLLVDGFGNTNEYSIKLYVVTRSEIQSAPVTVTVKPLVPPVVATFNSLTVAEDFGGLIINYLNDAKADLAIHTLAADSTGAMVEANTNYTTLPSGRYTIRGFDSTSRKFSFFVKDRFGNISDTLTATYKPLYEKLLDKSLFRTVLLPTDVKDDWGLPMQNMWNNGYTDFWDMFHTQTQSFPMWFTFDLGITVKLSRMALWQRQSPAADWAYNANNPKKFEVWGSTSPDVDGGWNNWIKLTDHEVVKPSGLPLGQVSADDIAAAAKGEEIPIPLSMPQVRYIRFRILETFTNSATNIAEISVWGQP</sequence>
<protein>
    <submittedName>
        <fullName evidence="2">DUF5000 domain-containing lipoprotein</fullName>
    </submittedName>
</protein>
<dbReference type="Proteomes" id="UP001597511">
    <property type="component" value="Unassembled WGS sequence"/>
</dbReference>
<dbReference type="PROSITE" id="PS50022">
    <property type="entry name" value="FA58C_3"/>
    <property type="match status" value="1"/>
</dbReference>
<reference evidence="3" key="1">
    <citation type="journal article" date="2019" name="Int. J. Syst. Evol. Microbiol.">
        <title>The Global Catalogue of Microorganisms (GCM) 10K type strain sequencing project: providing services to taxonomists for standard genome sequencing and annotation.</title>
        <authorList>
            <consortium name="The Broad Institute Genomics Platform"/>
            <consortium name="The Broad Institute Genome Sequencing Center for Infectious Disease"/>
            <person name="Wu L."/>
            <person name="Ma J."/>
        </authorList>
    </citation>
    <scope>NUCLEOTIDE SEQUENCE [LARGE SCALE GENOMIC DNA]</scope>
    <source>
        <strain evidence="3">KCTC 23299</strain>
    </source>
</reference>
<dbReference type="InterPro" id="IPR008979">
    <property type="entry name" value="Galactose-bd-like_sf"/>
</dbReference>